<dbReference type="GO" id="GO:0009254">
    <property type="term" value="P:peptidoglycan turnover"/>
    <property type="evidence" value="ECO:0007669"/>
    <property type="project" value="TreeGrafter"/>
</dbReference>
<comment type="catalytic activity">
    <reaction evidence="1">
        <text>Hydrolyzes the link between N-acetylmuramoyl residues and L-amino acid residues in certain cell-wall glycopeptides.</text>
        <dbReference type="EC" id="3.5.1.28"/>
    </reaction>
</comment>
<dbReference type="Proteomes" id="UP000261032">
    <property type="component" value="Unassembled WGS sequence"/>
</dbReference>
<organism evidence="7 8">
    <name type="scientific">Thomasclavelia ramosa</name>
    <dbReference type="NCBI Taxonomy" id="1547"/>
    <lineage>
        <taxon>Bacteria</taxon>
        <taxon>Bacillati</taxon>
        <taxon>Bacillota</taxon>
        <taxon>Erysipelotrichia</taxon>
        <taxon>Erysipelotrichales</taxon>
        <taxon>Coprobacillaceae</taxon>
        <taxon>Thomasclavelia</taxon>
    </lineage>
</organism>
<feature type="region of interest" description="Disordered" evidence="5">
    <location>
        <begin position="283"/>
        <end position="302"/>
    </location>
</feature>
<dbReference type="GO" id="GO:0009253">
    <property type="term" value="P:peptidoglycan catabolic process"/>
    <property type="evidence" value="ECO:0007669"/>
    <property type="project" value="InterPro"/>
</dbReference>
<evidence type="ECO:0000313" key="7">
    <source>
        <dbReference type="EMBL" id="RGD80337.1"/>
    </source>
</evidence>
<evidence type="ECO:0000259" key="6">
    <source>
        <dbReference type="SMART" id="SM00644"/>
    </source>
</evidence>
<dbReference type="GO" id="GO:0008745">
    <property type="term" value="F:N-acetylmuramoyl-L-alanine amidase activity"/>
    <property type="evidence" value="ECO:0007669"/>
    <property type="project" value="UniProtKB-EC"/>
</dbReference>
<dbReference type="SUPFAM" id="SSF55846">
    <property type="entry name" value="N-acetylmuramoyl-L-alanine amidase-like"/>
    <property type="match status" value="1"/>
</dbReference>
<dbReference type="Gene3D" id="2.30.30.40">
    <property type="entry name" value="SH3 Domains"/>
    <property type="match status" value="1"/>
</dbReference>
<dbReference type="InterPro" id="IPR036505">
    <property type="entry name" value="Amidase/PGRP_sf"/>
</dbReference>
<sequence>MEIKQNFLVNNECYKAGRTIDIIKLMLHSTACPNVSAAGFAEAWNTPRPADRQVCVHAFVDDKEVIQTLPWNYRGWHCGSGSNGSGNNNMIGVEMCEPADYSDKVYFDAAIKNMIELYAYLCKEYGLNANDIISHKEGHSQGVASNHGDPDHWWKFVGYTMNDFRADVANYIANGNVDVSYGNTVKPIQPQTSEGYTTGKTYTLQTELKVRTGAGTNYRAKSHSELTVDGRKHDADGDGALDKGTRVSCLEVAKNGDDIWIRTPSGWLAAYYNGNRYISSEAVSNGSSTSQNKPSNASKSLGTYEVTANDLSVRTGPGENYRRKTYNELTVDAKKHDYDKDGCLNKGTRVTVKEWKNGFARIPSGWVSGDYLKKV</sequence>
<dbReference type="Gene3D" id="3.40.80.10">
    <property type="entry name" value="Peptidoglycan recognition protein-like"/>
    <property type="match status" value="1"/>
</dbReference>
<evidence type="ECO:0000256" key="4">
    <source>
        <dbReference type="ARBA" id="ARBA00023316"/>
    </source>
</evidence>
<keyword evidence="4" id="KW-0961">Cell wall biogenesis/degradation</keyword>
<dbReference type="SMART" id="SM00644">
    <property type="entry name" value="Ami_2"/>
    <property type="match status" value="1"/>
</dbReference>
<dbReference type="AlphaFoldDB" id="A0A3E3E9Q5"/>
<dbReference type="InterPro" id="IPR051206">
    <property type="entry name" value="NAMLAA_amidase_2"/>
</dbReference>
<dbReference type="EC" id="3.5.1.28" evidence="2"/>
<dbReference type="RefSeq" id="WP_117582382.1">
    <property type="nucleotide sequence ID" value="NZ_QUSL01000031.1"/>
</dbReference>
<feature type="domain" description="N-acetylmuramoyl-L-alanine amidase" evidence="6">
    <location>
        <begin position="9"/>
        <end position="151"/>
    </location>
</feature>
<name>A0A3E3E9Q5_9FIRM</name>
<protein>
    <recommendedName>
        <fullName evidence="2">N-acetylmuramoyl-L-alanine amidase</fullName>
        <ecNumber evidence="2">3.5.1.28</ecNumber>
    </recommendedName>
</protein>
<keyword evidence="3" id="KW-0378">Hydrolase</keyword>
<dbReference type="EMBL" id="QUSL01000031">
    <property type="protein sequence ID" value="RGD80337.1"/>
    <property type="molecule type" value="Genomic_DNA"/>
</dbReference>
<accession>A0A3E3E9Q5</accession>
<dbReference type="GO" id="GO:0071555">
    <property type="term" value="P:cell wall organization"/>
    <property type="evidence" value="ECO:0007669"/>
    <property type="project" value="UniProtKB-KW"/>
</dbReference>
<evidence type="ECO:0000313" key="8">
    <source>
        <dbReference type="Proteomes" id="UP000261032"/>
    </source>
</evidence>
<evidence type="ECO:0000256" key="3">
    <source>
        <dbReference type="ARBA" id="ARBA00022801"/>
    </source>
</evidence>
<dbReference type="InterPro" id="IPR002502">
    <property type="entry name" value="Amidase_domain"/>
</dbReference>
<evidence type="ECO:0000256" key="2">
    <source>
        <dbReference type="ARBA" id="ARBA00011901"/>
    </source>
</evidence>
<dbReference type="CDD" id="cd06583">
    <property type="entry name" value="PGRP"/>
    <property type="match status" value="1"/>
</dbReference>
<dbReference type="Pfam" id="PF01510">
    <property type="entry name" value="Amidase_2"/>
    <property type="match status" value="1"/>
</dbReference>
<reference evidence="7 8" key="1">
    <citation type="submission" date="2018-08" db="EMBL/GenBank/DDBJ databases">
        <title>A genome reference for cultivated species of the human gut microbiota.</title>
        <authorList>
            <person name="Zou Y."/>
            <person name="Xue W."/>
            <person name="Luo G."/>
        </authorList>
    </citation>
    <scope>NUCLEOTIDE SEQUENCE [LARGE SCALE GENOMIC DNA]</scope>
    <source>
        <strain evidence="7 8">OM06-4</strain>
    </source>
</reference>
<proteinExistence type="predicted"/>
<comment type="caution">
    <text evidence="7">The sequence shown here is derived from an EMBL/GenBank/DDBJ whole genome shotgun (WGS) entry which is preliminary data.</text>
</comment>
<feature type="compositionally biased region" description="Polar residues" evidence="5">
    <location>
        <begin position="283"/>
        <end position="301"/>
    </location>
</feature>
<gene>
    <name evidence="7" type="ORF">DXB93_15285</name>
</gene>
<evidence type="ECO:0000256" key="1">
    <source>
        <dbReference type="ARBA" id="ARBA00001561"/>
    </source>
</evidence>
<dbReference type="PANTHER" id="PTHR30417:SF1">
    <property type="entry name" value="N-ACETYLMURAMOYL-L-ALANINE AMIDASE AMID"/>
    <property type="match status" value="1"/>
</dbReference>
<evidence type="ECO:0000256" key="5">
    <source>
        <dbReference type="SAM" id="MobiDB-lite"/>
    </source>
</evidence>
<dbReference type="PANTHER" id="PTHR30417">
    <property type="entry name" value="N-ACETYLMURAMOYL-L-ALANINE AMIDASE AMID"/>
    <property type="match status" value="1"/>
</dbReference>